<dbReference type="PANTHER" id="PTHR15696">
    <property type="entry name" value="SMG-7 SUPPRESSOR WITH MORPHOLOGICAL EFFECT ON GENITALIA PROTEIN 7"/>
    <property type="match status" value="1"/>
</dbReference>
<name>A0A0G4PGH6_PENC3</name>
<protein>
    <submittedName>
        <fullName evidence="1">Str. FM013</fullName>
    </submittedName>
</protein>
<dbReference type="AlphaFoldDB" id="A0A0G4PGH6"/>
<dbReference type="SUPFAM" id="SSF48452">
    <property type="entry name" value="TPR-like"/>
    <property type="match status" value="1"/>
</dbReference>
<gene>
    <name evidence="1" type="ORF">PCAMFM013_S015g000025</name>
</gene>
<evidence type="ECO:0000313" key="2">
    <source>
        <dbReference type="Proteomes" id="UP000053732"/>
    </source>
</evidence>
<evidence type="ECO:0000313" key="1">
    <source>
        <dbReference type="EMBL" id="CRL25439.1"/>
    </source>
</evidence>
<dbReference type="InterPro" id="IPR045153">
    <property type="entry name" value="Est1/Ebs1-like"/>
</dbReference>
<organism evidence="1 2">
    <name type="scientific">Penicillium camemberti (strain FM 013)</name>
    <dbReference type="NCBI Taxonomy" id="1429867"/>
    <lineage>
        <taxon>Eukaryota</taxon>
        <taxon>Fungi</taxon>
        <taxon>Dikarya</taxon>
        <taxon>Ascomycota</taxon>
        <taxon>Pezizomycotina</taxon>
        <taxon>Eurotiomycetes</taxon>
        <taxon>Eurotiomycetidae</taxon>
        <taxon>Eurotiales</taxon>
        <taxon>Aspergillaceae</taxon>
        <taxon>Penicillium</taxon>
    </lineage>
</organism>
<dbReference type="Proteomes" id="UP000053732">
    <property type="component" value="Unassembled WGS sequence"/>
</dbReference>
<dbReference type="GO" id="GO:0000184">
    <property type="term" value="P:nuclear-transcribed mRNA catabolic process, nonsense-mediated decay"/>
    <property type="evidence" value="ECO:0007669"/>
    <property type="project" value="TreeGrafter"/>
</dbReference>
<dbReference type="GO" id="GO:0042162">
    <property type="term" value="F:telomeric DNA binding"/>
    <property type="evidence" value="ECO:0007669"/>
    <property type="project" value="TreeGrafter"/>
</dbReference>
<proteinExistence type="predicted"/>
<dbReference type="GO" id="GO:0070034">
    <property type="term" value="F:telomerase RNA binding"/>
    <property type="evidence" value="ECO:0007669"/>
    <property type="project" value="TreeGrafter"/>
</dbReference>
<keyword evidence="2" id="KW-1185">Reference proteome</keyword>
<sequence length="635" mass="71612">MGSRLPPSTCQNEAATGSIDPTKADIATLREQYKNVISWENKCIWFDKKQPQSTIYLPCHRWQAIVATHKHLLQEHERFFSRSQMPSASAAIRNVPFNYAMFDRMWRYGIYSPLELLHRNLSETLVHMLDFIDYVSSTLNRFLAFDPALGVVLYEQLGDVTRYRMAIERQDRKHWARISRYWYQKAADRNPNIGRIQHSLAVLSHSDVLQKLFYLTKAFVSVQPYPPGHGQATIDIFFDHWKNLPFQHDMAAHFVIVHSALLVNDSGDRFKTSANIFMSLLPRHVQRPRSLNQHEVYIMSCNIASILGYGTPEYQHMADHFSKQNSGAAASESTSVQKKADAIFLTFGTLSVLLRHSKFPNVVPGIHISLAFLWRVSFHRSVMEMLEVAVPWQAVTAFLNSLFSHDTAFSKIEDQNFPVGDYGTAAQLPEDLLIRGQVWSKFYYPESFLKDASGYGISLDELDQEEVVRKNRCLWLGVQIAKPRSLVSLSHIILSSVFLPPVRSSPKVAAVIQLEHPNSLTGSTEIAVVIGISTCASTACPPAGEVMGTILYHGGFDPQYHEASQLPYQNFTVTVPTLITAGNGQINIANVVLVGAATFPYLETLNLAGSHHLTHCDILAQTWRPSHSEETELSR</sequence>
<dbReference type="PANTHER" id="PTHR15696:SF0">
    <property type="entry name" value="TELOMERASE-BINDING PROTEIN EST1A"/>
    <property type="match status" value="1"/>
</dbReference>
<dbReference type="STRING" id="1429867.A0A0G4PGH6"/>
<reference evidence="1 2" key="1">
    <citation type="journal article" date="2014" name="Nat. Commun.">
        <title>Multiple recent horizontal transfers of a large genomic region in cheese making fungi.</title>
        <authorList>
            <person name="Cheeseman K."/>
            <person name="Ropars J."/>
            <person name="Renault P."/>
            <person name="Dupont J."/>
            <person name="Gouzy J."/>
            <person name="Branca A."/>
            <person name="Abraham A.L."/>
            <person name="Ceppi M."/>
            <person name="Conseiller E."/>
            <person name="Debuchy R."/>
            <person name="Malagnac F."/>
            <person name="Goarin A."/>
            <person name="Silar P."/>
            <person name="Lacoste S."/>
            <person name="Sallet E."/>
            <person name="Bensimon A."/>
            <person name="Giraud T."/>
            <person name="Brygoo Y."/>
        </authorList>
    </citation>
    <scope>NUCLEOTIDE SEQUENCE [LARGE SCALE GENOMIC DNA]</scope>
    <source>
        <strain evidence="2">FM 013</strain>
    </source>
</reference>
<accession>A0A0G4PGH6</accession>
<dbReference type="EMBL" id="HG793148">
    <property type="protein sequence ID" value="CRL25439.1"/>
    <property type="molecule type" value="Genomic_DNA"/>
</dbReference>
<dbReference type="GO" id="GO:0005697">
    <property type="term" value="C:telomerase holoenzyme complex"/>
    <property type="evidence" value="ECO:0007669"/>
    <property type="project" value="TreeGrafter"/>
</dbReference>
<dbReference type="InterPro" id="IPR011990">
    <property type="entry name" value="TPR-like_helical_dom_sf"/>
</dbReference>
<dbReference type="Gene3D" id="1.25.40.10">
    <property type="entry name" value="Tetratricopeptide repeat domain"/>
    <property type="match status" value="1"/>
</dbReference>